<dbReference type="AlphaFoldDB" id="A0A381ZVQ3"/>
<dbReference type="PANTHER" id="PTHR10720:SF0">
    <property type="entry name" value="HEME OXYGENASE"/>
    <property type="match status" value="1"/>
</dbReference>
<evidence type="ECO:0000256" key="1">
    <source>
        <dbReference type="ARBA" id="ARBA00022617"/>
    </source>
</evidence>
<dbReference type="Gene3D" id="1.20.910.10">
    <property type="entry name" value="Heme oxygenase-like"/>
    <property type="match status" value="1"/>
</dbReference>
<dbReference type="CDD" id="cd19165">
    <property type="entry name" value="HemeO"/>
    <property type="match status" value="1"/>
</dbReference>
<sequence length="179" mass="20627">MPEKLYATYLYNQHPCYVIVEAVGMAYGLMDGGLRRAPAIWDDFKELWPNVPDDDTKDYEKPFIAPCVKEFLDHIQKIKSDRKKVMAHIYVRHMADLSGGQMIRKRIPGKGRLYDFPKPIDEMKADVRKNLSDDMADEAIIAFGFATKLFKELSTQIYNEDNRNTTNDPFKGTVIEGKD</sequence>
<protein>
    <submittedName>
        <fullName evidence="4">Uncharacterized protein</fullName>
    </submittedName>
</protein>
<dbReference type="PANTHER" id="PTHR10720">
    <property type="entry name" value="HEME OXYGENASE"/>
    <property type="match status" value="1"/>
</dbReference>
<dbReference type="Pfam" id="PF01126">
    <property type="entry name" value="Heme_oxygenase"/>
    <property type="match status" value="1"/>
</dbReference>
<dbReference type="GO" id="GO:0046872">
    <property type="term" value="F:metal ion binding"/>
    <property type="evidence" value="ECO:0007669"/>
    <property type="project" value="UniProtKB-KW"/>
</dbReference>
<keyword evidence="3" id="KW-0408">Iron</keyword>
<evidence type="ECO:0000256" key="2">
    <source>
        <dbReference type="ARBA" id="ARBA00022723"/>
    </source>
</evidence>
<evidence type="ECO:0000256" key="3">
    <source>
        <dbReference type="ARBA" id="ARBA00023004"/>
    </source>
</evidence>
<keyword evidence="2" id="KW-0479">Metal-binding</keyword>
<keyword evidence="1" id="KW-0349">Heme</keyword>
<reference evidence="4" key="1">
    <citation type="submission" date="2018-05" db="EMBL/GenBank/DDBJ databases">
        <authorList>
            <person name="Lanie J.A."/>
            <person name="Ng W.-L."/>
            <person name="Kazmierczak K.M."/>
            <person name="Andrzejewski T.M."/>
            <person name="Davidsen T.M."/>
            <person name="Wayne K.J."/>
            <person name="Tettelin H."/>
            <person name="Glass J.I."/>
            <person name="Rusch D."/>
            <person name="Podicherti R."/>
            <person name="Tsui H.-C.T."/>
            <person name="Winkler M.E."/>
        </authorList>
    </citation>
    <scope>NUCLEOTIDE SEQUENCE</scope>
</reference>
<dbReference type="GO" id="GO:0004392">
    <property type="term" value="F:heme oxygenase (decyclizing) activity"/>
    <property type="evidence" value="ECO:0007669"/>
    <property type="project" value="InterPro"/>
</dbReference>
<dbReference type="GO" id="GO:0006788">
    <property type="term" value="P:heme oxidation"/>
    <property type="evidence" value="ECO:0007669"/>
    <property type="project" value="InterPro"/>
</dbReference>
<gene>
    <name evidence="4" type="ORF">METZ01_LOCUS145781</name>
</gene>
<name>A0A381ZVQ3_9ZZZZ</name>
<proteinExistence type="predicted"/>
<evidence type="ECO:0000313" key="4">
    <source>
        <dbReference type="EMBL" id="SVA92927.1"/>
    </source>
</evidence>
<dbReference type="SUPFAM" id="SSF48613">
    <property type="entry name" value="Heme oxygenase-like"/>
    <property type="match status" value="1"/>
</dbReference>
<dbReference type="InterPro" id="IPR016084">
    <property type="entry name" value="Haem_Oase-like_multi-hlx"/>
</dbReference>
<dbReference type="InterPro" id="IPR002051">
    <property type="entry name" value="Haem_Oase"/>
</dbReference>
<dbReference type="EMBL" id="UINC01022724">
    <property type="protein sequence ID" value="SVA92927.1"/>
    <property type="molecule type" value="Genomic_DNA"/>
</dbReference>
<dbReference type="InterPro" id="IPR016053">
    <property type="entry name" value="Haem_Oase-like"/>
</dbReference>
<organism evidence="4">
    <name type="scientific">marine metagenome</name>
    <dbReference type="NCBI Taxonomy" id="408172"/>
    <lineage>
        <taxon>unclassified sequences</taxon>
        <taxon>metagenomes</taxon>
        <taxon>ecological metagenomes</taxon>
    </lineage>
</organism>
<accession>A0A381ZVQ3</accession>